<proteinExistence type="predicted"/>
<protein>
    <submittedName>
        <fullName evidence="2">Uncharacterized protein</fullName>
    </submittedName>
</protein>
<keyword evidence="3" id="KW-1185">Reference proteome</keyword>
<evidence type="ECO:0000256" key="1">
    <source>
        <dbReference type="SAM" id="MobiDB-lite"/>
    </source>
</evidence>
<evidence type="ECO:0000313" key="3">
    <source>
        <dbReference type="Proteomes" id="UP001212997"/>
    </source>
</evidence>
<dbReference type="AlphaFoldDB" id="A0AAD5VD67"/>
<accession>A0AAD5VD67</accession>
<comment type="caution">
    <text evidence="2">The sequence shown here is derived from an EMBL/GenBank/DDBJ whole genome shotgun (WGS) entry which is preliminary data.</text>
</comment>
<feature type="compositionally biased region" description="Polar residues" evidence="1">
    <location>
        <begin position="18"/>
        <end position="33"/>
    </location>
</feature>
<dbReference type="EMBL" id="JANAWD010000001">
    <property type="protein sequence ID" value="KAJ3492343.1"/>
    <property type="molecule type" value="Genomic_DNA"/>
</dbReference>
<name>A0AAD5VD67_9APHY</name>
<feature type="region of interest" description="Disordered" evidence="1">
    <location>
        <begin position="1"/>
        <end position="89"/>
    </location>
</feature>
<sequence length="375" mass="41890">MSKPTDILDPPPLPTTDSFNSGSQSPQQEIDTTSVLVLLPSPEPEPRLQPFLPHDQDPTSSQDHISSSTAITATDSDNSSLSDNNEDDFLVNEDGYVYGGMEIDSERDVDLDEEHIMQMARLKSSAVPPLPPSKVFLYLLSPFLKLGAILAISFPPPSADPVHPGPDNHESETQRYHTRLGNRKHEVLGLLAFAILGAFTRQVWYMLARYIRMADLEEIILESFIRGQQSSSRQRRSGAVRKREKEVLRKWVRYIVRSCVGAFRLLVAVVYLRGVYRTLKGIFIHGSEAGESLGVFWQGLSEYPGLRIQAELADRTWKSSVCIHIYDLDNAAAICVAEVYSPTWHPETQPVSLVQDPLVGFRDCSCVFDCAWTSG</sequence>
<feature type="compositionally biased region" description="Low complexity" evidence="1">
    <location>
        <begin position="65"/>
        <end position="83"/>
    </location>
</feature>
<reference evidence="2" key="1">
    <citation type="submission" date="2022-07" db="EMBL/GenBank/DDBJ databases">
        <title>Genome Sequence of Physisporinus lineatus.</title>
        <authorList>
            <person name="Buettner E."/>
        </authorList>
    </citation>
    <scope>NUCLEOTIDE SEQUENCE</scope>
    <source>
        <strain evidence="2">VT162</strain>
    </source>
</reference>
<gene>
    <name evidence="2" type="ORF">NLI96_g75</name>
</gene>
<organism evidence="2 3">
    <name type="scientific">Meripilus lineatus</name>
    <dbReference type="NCBI Taxonomy" id="2056292"/>
    <lineage>
        <taxon>Eukaryota</taxon>
        <taxon>Fungi</taxon>
        <taxon>Dikarya</taxon>
        <taxon>Basidiomycota</taxon>
        <taxon>Agaricomycotina</taxon>
        <taxon>Agaricomycetes</taxon>
        <taxon>Polyporales</taxon>
        <taxon>Meripilaceae</taxon>
        <taxon>Meripilus</taxon>
    </lineage>
</organism>
<evidence type="ECO:0000313" key="2">
    <source>
        <dbReference type="EMBL" id="KAJ3492343.1"/>
    </source>
</evidence>
<dbReference type="Proteomes" id="UP001212997">
    <property type="component" value="Unassembled WGS sequence"/>
</dbReference>